<feature type="transmembrane region" description="Helical" evidence="1">
    <location>
        <begin position="6"/>
        <end position="28"/>
    </location>
</feature>
<evidence type="ECO:0000259" key="2">
    <source>
        <dbReference type="SMART" id="SM00091"/>
    </source>
</evidence>
<dbReference type="Gene3D" id="3.30.450.20">
    <property type="entry name" value="PAS domain"/>
    <property type="match status" value="1"/>
</dbReference>
<dbReference type="SMART" id="SM00091">
    <property type="entry name" value="PAS"/>
    <property type="match status" value="4"/>
</dbReference>
<keyword evidence="1" id="KW-0472">Membrane</keyword>
<dbReference type="InterPro" id="IPR000014">
    <property type="entry name" value="PAS"/>
</dbReference>
<feature type="domain" description="PAS" evidence="2">
    <location>
        <begin position="153"/>
        <end position="223"/>
    </location>
</feature>
<sequence>MPATLAAVSMIVVAFSVAYAALTAFALLDRRRTSQLRRFSDAERDAIVFIFENETLLAATPAARRLLEAAPRHGAVWTHLAELLGPRFPRLTDRIKDLAELGQIDLVSADGASRLRAEWHDGVARLTLEPADGGDTAARIDSQSYMIMSQELDSLRALAEYTPLPLWRETASGTITWCNAAYLDLTESAAAGAEAQGWPPAPLFALTDETLIEGESGLHRVALAPAQEERRRWFDVTLHTLPGGDRFGTAISSDRLVKAESALKEFVSTLTKTFAALPIGLAIFDRSRELALFNPALMDLTGLPADFLISKPGLATFLDKLREARMMPEPKDYKSWRQQMSDLVAAAERGAYEETWALPTGQTYRVTGRPHPDGAVALLFEDISAEISVSRRFRAELETGQSTLDALPQAIAVFTSGGVLSLSNAAYARLWGRDPSTSLQDITFTDALRGWQSACAPSPVWDELHRFIMLTGHRRAWNARISLSDGRTLECQVSPLAHGSTLVAFSEAAATVAAQVQEPPEAGLFANAGAGA</sequence>
<feature type="domain" description="PAS" evidence="2">
    <location>
        <begin position="34"/>
        <end position="100"/>
    </location>
</feature>
<reference evidence="3" key="1">
    <citation type="journal article" date="2023" name="Int. J. Syst. Evol. Microbiol.">
        <title>Sinisalibacter aestuarii sp. nov., isolated from estuarine sediment of the Arakawa River.</title>
        <authorList>
            <person name="Arafat S.T."/>
            <person name="Hirano S."/>
            <person name="Sato A."/>
            <person name="Takeuchi K."/>
            <person name="Yasuda T."/>
            <person name="Terahara T."/>
            <person name="Hamada M."/>
            <person name="Kobayashi T."/>
        </authorList>
    </citation>
    <scope>NUCLEOTIDE SEQUENCE</scope>
    <source>
        <strain evidence="3">B-399</strain>
    </source>
</reference>
<dbReference type="Proteomes" id="UP001144205">
    <property type="component" value="Unassembled WGS sequence"/>
</dbReference>
<dbReference type="SUPFAM" id="SSF55785">
    <property type="entry name" value="PYP-like sensor domain (PAS domain)"/>
    <property type="match status" value="3"/>
</dbReference>
<dbReference type="Pfam" id="PF12860">
    <property type="entry name" value="PAS_7"/>
    <property type="match status" value="1"/>
</dbReference>
<gene>
    <name evidence="3" type="ORF">STA1M1_03540</name>
</gene>
<evidence type="ECO:0000313" key="3">
    <source>
        <dbReference type="EMBL" id="GKY86485.1"/>
    </source>
</evidence>
<name>A0ABQ5LPZ2_9RHOB</name>
<proteinExistence type="predicted"/>
<protein>
    <submittedName>
        <fullName evidence="3">Diguanylate cyclase</fullName>
    </submittedName>
</protein>
<accession>A0ABQ5LPZ2</accession>
<organism evidence="3 4">
    <name type="scientific">Sinisalibacter aestuarii</name>
    <dbReference type="NCBI Taxonomy" id="2949426"/>
    <lineage>
        <taxon>Bacteria</taxon>
        <taxon>Pseudomonadati</taxon>
        <taxon>Pseudomonadota</taxon>
        <taxon>Alphaproteobacteria</taxon>
        <taxon>Rhodobacterales</taxon>
        <taxon>Roseobacteraceae</taxon>
        <taxon>Sinisalibacter</taxon>
    </lineage>
</organism>
<feature type="domain" description="PAS" evidence="2">
    <location>
        <begin position="268"/>
        <end position="335"/>
    </location>
</feature>
<keyword evidence="1" id="KW-1133">Transmembrane helix</keyword>
<dbReference type="EMBL" id="BROH01000001">
    <property type="protein sequence ID" value="GKY86485.1"/>
    <property type="molecule type" value="Genomic_DNA"/>
</dbReference>
<keyword evidence="4" id="KW-1185">Reference proteome</keyword>
<dbReference type="RefSeq" id="WP_281840451.1">
    <property type="nucleotide sequence ID" value="NZ_BROH01000001.1"/>
</dbReference>
<dbReference type="InterPro" id="IPR035965">
    <property type="entry name" value="PAS-like_dom_sf"/>
</dbReference>
<evidence type="ECO:0000313" key="4">
    <source>
        <dbReference type="Proteomes" id="UP001144205"/>
    </source>
</evidence>
<comment type="caution">
    <text evidence="3">The sequence shown here is derived from an EMBL/GenBank/DDBJ whole genome shotgun (WGS) entry which is preliminary data.</text>
</comment>
<feature type="domain" description="PAS" evidence="2">
    <location>
        <begin position="398"/>
        <end position="465"/>
    </location>
</feature>
<evidence type="ECO:0000256" key="1">
    <source>
        <dbReference type="SAM" id="Phobius"/>
    </source>
</evidence>
<keyword evidence="1" id="KW-0812">Transmembrane</keyword>